<dbReference type="InterPro" id="IPR021109">
    <property type="entry name" value="Peptidase_aspartic_dom_sf"/>
</dbReference>
<sequence length="629" mass="67174">MRFHLHDALLHTSSLAVAVNVVVRESENTTVVIPSPLVVPPSQYWDGVDGLWSSFALRIGTPAQDIRVLASTNSPETLVVLPLGCTTGAINPVPNGCASSRGGLFNPNTSSTWRDQGLYGINGGGVGFEANLGYSQNADYGLETLGLGFVAGGADGPTLKNQTVAGIATASPFYLGILSLNTQPVNYSTIGNFSAPSLFSTLRSQELIPSLSWSFTAGAKYRLKAGQYAQLIFGGSDTSRFVSNSASFTLNQDIDRDVVVAIQSITYSGTTQSTLLSTPTFAFIESTDPNIWLPAAACEAFEEAFGLSIDKKTGLYLINSTQYTQLQTENTEVTFTLSNSLSGGETVSIVLPFGAFALPAAYPFTPNDTYYFPLKTAANDTQNTLGRAFLQEAYLTVDYERGNFSVSQCVWQDGAPSQISAILSPSYANSTSSPSTSPNATSKPISPGIIAVIVILIVVILALAAWLVYFLLRRRKSKRPPSVSATEDIGLTHFDKDAKDSKSASLAEDPNSPYPPYKKLDSDSGVYREQQPDGELGVQGEIFQMPTTENGEGDYFSSVNRIESERRAATTPQIDGRSAMYELHGSEPVPIEMDGEGRSRVLSPMLSPSTPATRGSSRASSFGPVSTVL</sequence>
<keyword evidence="2" id="KW-0472">Membrane</keyword>
<keyword evidence="5" id="KW-0378">Hydrolase</keyword>
<reference evidence="5 6" key="1">
    <citation type="submission" date="2016-04" db="EMBL/GenBank/DDBJ databases">
        <title>A degradative enzymes factory behind the ericoid mycorrhizal symbiosis.</title>
        <authorList>
            <consortium name="DOE Joint Genome Institute"/>
            <person name="Martino E."/>
            <person name="Morin E."/>
            <person name="Grelet G."/>
            <person name="Kuo A."/>
            <person name="Kohler A."/>
            <person name="Daghino S."/>
            <person name="Barry K."/>
            <person name="Choi C."/>
            <person name="Cichocki N."/>
            <person name="Clum A."/>
            <person name="Copeland A."/>
            <person name="Hainaut M."/>
            <person name="Haridas S."/>
            <person name="Labutti K."/>
            <person name="Lindquist E."/>
            <person name="Lipzen A."/>
            <person name="Khouja H.-R."/>
            <person name="Murat C."/>
            <person name="Ohm R."/>
            <person name="Olson A."/>
            <person name="Spatafora J."/>
            <person name="Veneault-Fourrey C."/>
            <person name="Henrissat B."/>
            <person name="Grigoriev I."/>
            <person name="Martin F."/>
            <person name="Perotto S."/>
        </authorList>
    </citation>
    <scope>NUCLEOTIDE SEQUENCE [LARGE SCALE GENOMIC DNA]</scope>
    <source>
        <strain evidence="5 6">F</strain>
    </source>
</reference>
<dbReference type="OrthoDB" id="4074350at2759"/>
<feature type="transmembrane region" description="Helical" evidence="2">
    <location>
        <begin position="448"/>
        <end position="472"/>
    </location>
</feature>
<proteinExistence type="predicted"/>
<organism evidence="5 6">
    <name type="scientific">Hyaloscypha variabilis (strain UAMH 11265 / GT02V1 / F)</name>
    <name type="common">Meliniomyces variabilis</name>
    <dbReference type="NCBI Taxonomy" id="1149755"/>
    <lineage>
        <taxon>Eukaryota</taxon>
        <taxon>Fungi</taxon>
        <taxon>Dikarya</taxon>
        <taxon>Ascomycota</taxon>
        <taxon>Pezizomycotina</taxon>
        <taxon>Leotiomycetes</taxon>
        <taxon>Helotiales</taxon>
        <taxon>Hyaloscyphaceae</taxon>
        <taxon>Hyaloscypha</taxon>
        <taxon>Hyaloscypha variabilis</taxon>
    </lineage>
</organism>
<dbReference type="STRING" id="1149755.A0A2J6S4I1"/>
<accession>A0A2J6S4I1</accession>
<feature type="compositionally biased region" description="Polar residues" evidence="1">
    <location>
        <begin position="606"/>
        <end position="629"/>
    </location>
</feature>
<evidence type="ECO:0000313" key="6">
    <source>
        <dbReference type="Proteomes" id="UP000235786"/>
    </source>
</evidence>
<keyword evidence="3" id="KW-0732">Signal</keyword>
<feature type="signal peptide" evidence="3">
    <location>
        <begin position="1"/>
        <end position="18"/>
    </location>
</feature>
<dbReference type="EMBL" id="KZ613940">
    <property type="protein sequence ID" value="PMD45661.1"/>
    <property type="molecule type" value="Genomic_DNA"/>
</dbReference>
<dbReference type="PANTHER" id="PTHR16861:SF4">
    <property type="entry name" value="SH3 DOMAIN PROTEIN (AFU_ORTHOLOGUE AFUA_1G13610)"/>
    <property type="match status" value="1"/>
</dbReference>
<dbReference type="GO" id="GO:0008233">
    <property type="term" value="F:peptidase activity"/>
    <property type="evidence" value="ECO:0007669"/>
    <property type="project" value="UniProtKB-KW"/>
</dbReference>
<keyword evidence="2" id="KW-0812">Transmembrane</keyword>
<evidence type="ECO:0000313" key="5">
    <source>
        <dbReference type="EMBL" id="PMD45661.1"/>
    </source>
</evidence>
<dbReference type="PROSITE" id="PS51767">
    <property type="entry name" value="PEPTIDASE_A1"/>
    <property type="match status" value="1"/>
</dbReference>
<protein>
    <submittedName>
        <fullName evidence="5">Acid protease</fullName>
    </submittedName>
</protein>
<dbReference type="Proteomes" id="UP000235786">
    <property type="component" value="Unassembled WGS sequence"/>
</dbReference>
<name>A0A2J6S4I1_HYAVF</name>
<evidence type="ECO:0000259" key="4">
    <source>
        <dbReference type="PROSITE" id="PS51767"/>
    </source>
</evidence>
<keyword evidence="5" id="KW-0645">Protease</keyword>
<feature type="domain" description="Peptidase A1" evidence="4">
    <location>
        <begin position="53"/>
        <end position="407"/>
    </location>
</feature>
<dbReference type="GO" id="GO:0006508">
    <property type="term" value="P:proteolysis"/>
    <property type="evidence" value="ECO:0007669"/>
    <property type="project" value="UniProtKB-KW"/>
</dbReference>
<dbReference type="PANTHER" id="PTHR16861">
    <property type="entry name" value="GLYCOPROTEIN 38"/>
    <property type="match status" value="1"/>
</dbReference>
<feature type="chain" id="PRO_5014456100" evidence="3">
    <location>
        <begin position="19"/>
        <end position="629"/>
    </location>
</feature>
<keyword evidence="2" id="KW-1133">Transmembrane helix</keyword>
<feature type="region of interest" description="Disordered" evidence="1">
    <location>
        <begin position="500"/>
        <end position="537"/>
    </location>
</feature>
<evidence type="ECO:0000256" key="3">
    <source>
        <dbReference type="SAM" id="SignalP"/>
    </source>
</evidence>
<dbReference type="AlphaFoldDB" id="A0A2J6S4I1"/>
<keyword evidence="6" id="KW-1185">Reference proteome</keyword>
<dbReference type="SUPFAM" id="SSF50630">
    <property type="entry name" value="Acid proteases"/>
    <property type="match status" value="1"/>
</dbReference>
<dbReference type="Pfam" id="PF00026">
    <property type="entry name" value="Asp"/>
    <property type="match status" value="1"/>
</dbReference>
<dbReference type="InterPro" id="IPR033121">
    <property type="entry name" value="PEPTIDASE_A1"/>
</dbReference>
<dbReference type="Gene3D" id="2.40.70.10">
    <property type="entry name" value="Acid Proteases"/>
    <property type="match status" value="2"/>
</dbReference>
<gene>
    <name evidence="5" type="ORF">L207DRAFT_452781</name>
</gene>
<evidence type="ECO:0000256" key="1">
    <source>
        <dbReference type="SAM" id="MobiDB-lite"/>
    </source>
</evidence>
<evidence type="ECO:0000256" key="2">
    <source>
        <dbReference type="SAM" id="Phobius"/>
    </source>
</evidence>
<feature type="region of interest" description="Disordered" evidence="1">
    <location>
        <begin position="587"/>
        <end position="629"/>
    </location>
</feature>